<dbReference type="Gene3D" id="2.20.25.10">
    <property type="match status" value="1"/>
</dbReference>
<feature type="binding site" evidence="9">
    <location>
        <position position="84"/>
    </location>
    <ligand>
        <name>Zn(2+)</name>
        <dbReference type="ChEBI" id="CHEBI:29105"/>
        <label>2</label>
    </ligand>
</feature>
<organism evidence="12 13">
    <name type="scientific">Crassostrea virginica</name>
    <name type="common">Eastern oyster</name>
    <dbReference type="NCBI Taxonomy" id="6565"/>
    <lineage>
        <taxon>Eukaryota</taxon>
        <taxon>Metazoa</taxon>
        <taxon>Spiralia</taxon>
        <taxon>Lophotrochozoa</taxon>
        <taxon>Mollusca</taxon>
        <taxon>Bivalvia</taxon>
        <taxon>Autobranchia</taxon>
        <taxon>Pteriomorphia</taxon>
        <taxon>Ostreida</taxon>
        <taxon>Ostreoidea</taxon>
        <taxon>Ostreidae</taxon>
        <taxon>Crassostrea</taxon>
    </lineage>
</organism>
<comment type="function">
    <text evidence="8">DNA-dependent RNA polymerase catalyzes the transcription of DNA into RNA using the four ribonucleoside triphosphates as substrates.</text>
</comment>
<comment type="subcellular location">
    <subcellularLocation>
        <location evidence="1">Nucleus</location>
        <location evidence="1">Nucleolus</location>
    </subcellularLocation>
</comment>
<dbReference type="OrthoDB" id="10056816at2759"/>
<keyword evidence="5 9" id="KW-0862">Zinc</keyword>
<feature type="binding site" evidence="9">
    <location>
        <position position="109"/>
    </location>
    <ligand>
        <name>Zn(2+)</name>
        <dbReference type="ChEBI" id="CHEBI:29105"/>
        <label>2</label>
    </ligand>
</feature>
<keyword evidence="4 10" id="KW-0863">Zinc-finger</keyword>
<comment type="similarity">
    <text evidence="8">Belongs to the archaeal rpoM/eukaryotic RPA12/RPB9/RPC11 RNA polymerase family.</text>
</comment>
<dbReference type="SUPFAM" id="SSF57783">
    <property type="entry name" value="Zinc beta-ribbon"/>
    <property type="match status" value="1"/>
</dbReference>
<dbReference type="GeneID" id="111123724"/>
<evidence type="ECO:0000256" key="1">
    <source>
        <dbReference type="ARBA" id="ARBA00004604"/>
    </source>
</evidence>
<dbReference type="PROSITE" id="PS00466">
    <property type="entry name" value="ZF_TFIIS_1"/>
    <property type="match status" value="1"/>
</dbReference>
<evidence type="ECO:0000313" key="13">
    <source>
        <dbReference type="RefSeq" id="XP_022321969.1"/>
    </source>
</evidence>
<dbReference type="RefSeq" id="XP_022321969.1">
    <property type="nucleotide sequence ID" value="XM_022466261.1"/>
</dbReference>
<evidence type="ECO:0000256" key="4">
    <source>
        <dbReference type="ARBA" id="ARBA00022771"/>
    </source>
</evidence>
<keyword evidence="8" id="KW-0804">Transcription</keyword>
<evidence type="ECO:0000256" key="8">
    <source>
        <dbReference type="PIRNR" id="PIRNR005586"/>
    </source>
</evidence>
<dbReference type="PIRSF" id="PIRSF005586">
    <property type="entry name" value="RNApol_RpoM"/>
    <property type="match status" value="1"/>
</dbReference>
<dbReference type="InterPro" id="IPR034004">
    <property type="entry name" value="Zn_ribbon_RPA12_C"/>
</dbReference>
<dbReference type="Pfam" id="PF01096">
    <property type="entry name" value="Zn_ribbon_TFIIS"/>
    <property type="match status" value="1"/>
</dbReference>
<dbReference type="InterPro" id="IPR012164">
    <property type="entry name" value="Rpa12/Rpb9/Rpc10/TFS"/>
</dbReference>
<dbReference type="PANTHER" id="PTHR11239">
    <property type="entry name" value="DNA-DIRECTED RNA POLYMERASE"/>
    <property type="match status" value="1"/>
</dbReference>
<dbReference type="PROSITE" id="PS51133">
    <property type="entry name" value="ZF_TFIIS_2"/>
    <property type="match status" value="1"/>
</dbReference>
<dbReference type="GO" id="GO:0003899">
    <property type="term" value="F:DNA-directed RNA polymerase activity"/>
    <property type="evidence" value="ECO:0007669"/>
    <property type="project" value="InterPro"/>
</dbReference>
<feature type="binding site" evidence="9">
    <location>
        <position position="36"/>
    </location>
    <ligand>
        <name>Zn(2+)</name>
        <dbReference type="ChEBI" id="CHEBI:29105"/>
        <label>1</label>
    </ligand>
</feature>
<feature type="binding site" evidence="9">
    <location>
        <position position="81"/>
    </location>
    <ligand>
        <name>Zn(2+)</name>
        <dbReference type="ChEBI" id="CHEBI:29105"/>
        <label>2</label>
    </ligand>
</feature>
<dbReference type="InterPro" id="IPR001222">
    <property type="entry name" value="Znf_TFIIS"/>
</dbReference>
<name>A0A8B8D375_CRAVI</name>
<dbReference type="GO" id="GO:0008270">
    <property type="term" value="F:zinc ion binding"/>
    <property type="evidence" value="ECO:0007669"/>
    <property type="project" value="UniProtKB-KW"/>
</dbReference>
<gene>
    <name evidence="13" type="primary">LOC111123724</name>
</gene>
<feature type="binding site" evidence="9">
    <location>
        <position position="112"/>
    </location>
    <ligand>
        <name>Zn(2+)</name>
        <dbReference type="ChEBI" id="CHEBI:29105"/>
        <label>2</label>
    </ligand>
</feature>
<keyword evidence="3 9" id="KW-0479">Metal-binding</keyword>
<dbReference type="GO" id="GO:0003676">
    <property type="term" value="F:nucleic acid binding"/>
    <property type="evidence" value="ECO:0007669"/>
    <property type="project" value="InterPro"/>
</dbReference>
<evidence type="ECO:0000256" key="7">
    <source>
        <dbReference type="ARBA" id="ARBA00044497"/>
    </source>
</evidence>
<evidence type="ECO:0000259" key="11">
    <source>
        <dbReference type="PROSITE" id="PS51133"/>
    </source>
</evidence>
<evidence type="ECO:0000256" key="5">
    <source>
        <dbReference type="ARBA" id="ARBA00022833"/>
    </source>
</evidence>
<dbReference type="KEGG" id="cvn:111123724"/>
<feature type="binding site" evidence="9">
    <location>
        <position position="18"/>
    </location>
    <ligand>
        <name>Zn(2+)</name>
        <dbReference type="ChEBI" id="CHEBI:29105"/>
        <label>1</label>
    </ligand>
</feature>
<feature type="binding site" evidence="9">
    <location>
        <position position="33"/>
    </location>
    <ligand>
        <name>Zn(2+)</name>
        <dbReference type="ChEBI" id="CHEBI:29105"/>
        <label>1</label>
    </ligand>
</feature>
<dbReference type="CDD" id="cd10507">
    <property type="entry name" value="Zn-ribbon_RPA12"/>
    <property type="match status" value="1"/>
</dbReference>
<evidence type="ECO:0000256" key="10">
    <source>
        <dbReference type="PIRSR" id="PIRSR005586-2"/>
    </source>
</evidence>
<feature type="domain" description="TFIIS-type" evidence="11">
    <location>
        <begin position="77"/>
        <end position="117"/>
    </location>
</feature>
<reference evidence="13" key="1">
    <citation type="submission" date="2025-08" db="UniProtKB">
        <authorList>
            <consortium name="RefSeq"/>
        </authorList>
    </citation>
    <scope>IDENTIFICATION</scope>
    <source>
        <tissue evidence="13">Whole sample</tissue>
    </source>
</reference>
<dbReference type="GO" id="GO:0005736">
    <property type="term" value="C:RNA polymerase I complex"/>
    <property type="evidence" value="ECO:0007669"/>
    <property type="project" value="TreeGrafter"/>
</dbReference>
<dbReference type="SMART" id="SM00440">
    <property type="entry name" value="ZnF_C2C2"/>
    <property type="match status" value="1"/>
</dbReference>
<keyword evidence="12" id="KW-1185">Reference proteome</keyword>
<evidence type="ECO:0000313" key="12">
    <source>
        <dbReference type="Proteomes" id="UP000694844"/>
    </source>
</evidence>
<keyword evidence="2 8" id="KW-0240">DNA-directed RNA polymerase</keyword>
<keyword evidence="6 8" id="KW-0539">Nucleus</keyword>
<dbReference type="AlphaFoldDB" id="A0A8B8D375"/>
<comment type="function">
    <text evidence="7">Core component of RNA polymerase I (Pol I), a DNA-dependent RNA polymerase which synthesizes ribosomal RNA precursors using the four ribonucleoside triphosphates as substrates. Can mediate Pol I proofreading of the nascent RNA transcript. Anchors into the Pol I active site to monitor transcription fidelity and cleave mis-incorporated 5'-ribonucleotides.</text>
</comment>
<evidence type="ECO:0000256" key="3">
    <source>
        <dbReference type="ARBA" id="ARBA00022723"/>
    </source>
</evidence>
<evidence type="ECO:0000256" key="2">
    <source>
        <dbReference type="ARBA" id="ARBA00022478"/>
    </source>
</evidence>
<dbReference type="PANTHER" id="PTHR11239:SF14">
    <property type="entry name" value="DNA-DIRECTED RNA POLYMERASE I SUBUNIT RPA12"/>
    <property type="match status" value="1"/>
</dbReference>
<proteinExistence type="inferred from homology"/>
<feature type="binding site" evidence="9">
    <location>
        <position position="15"/>
    </location>
    <ligand>
        <name>Zn(2+)</name>
        <dbReference type="ChEBI" id="CHEBI:29105"/>
        <label>1</label>
    </ligand>
</feature>
<protein>
    <recommendedName>
        <fullName evidence="8">DNA-directed RNA polymerase subunit</fullName>
    </recommendedName>
</protein>
<sequence>MSKKGSAFVTDLEFCPTCGTILPLPGMEDYVTCKLCGFKINVREFDGVKITSSIVFNRPETLQTNAEEGETTTGPLADRKCSKCGHEKMSYTTRQTRSADEGQTVFFTCPNCKSQEIEYS</sequence>
<dbReference type="GO" id="GO:0006363">
    <property type="term" value="P:termination of RNA polymerase I transcription"/>
    <property type="evidence" value="ECO:0007669"/>
    <property type="project" value="TreeGrafter"/>
</dbReference>
<accession>A0A8B8D375</accession>
<evidence type="ECO:0000256" key="6">
    <source>
        <dbReference type="ARBA" id="ARBA00023242"/>
    </source>
</evidence>
<evidence type="ECO:0000256" key="9">
    <source>
        <dbReference type="PIRSR" id="PIRSR005586-1"/>
    </source>
</evidence>
<feature type="zinc finger region" description="C4-type" evidence="10">
    <location>
        <begin position="15"/>
        <end position="36"/>
    </location>
</feature>
<dbReference type="Proteomes" id="UP000694844">
    <property type="component" value="Chromosome 3"/>
</dbReference>